<feature type="region of interest" description="Disordered" evidence="12">
    <location>
        <begin position="1"/>
        <end position="37"/>
    </location>
</feature>
<keyword evidence="10 13" id="KW-1133">Transmembrane helix</keyword>
<dbReference type="PROSITE" id="PS00211">
    <property type="entry name" value="ABC_TRANSPORTER_1"/>
    <property type="match status" value="1"/>
</dbReference>
<dbReference type="InterPro" id="IPR003439">
    <property type="entry name" value="ABC_transporter-like_ATP-bd"/>
</dbReference>
<organism evidence="15 16">
    <name type="scientific">Asaia krungthepensis NRIC 0535</name>
    <dbReference type="NCBI Taxonomy" id="1307925"/>
    <lineage>
        <taxon>Bacteria</taxon>
        <taxon>Pseudomonadati</taxon>
        <taxon>Pseudomonadota</taxon>
        <taxon>Alphaproteobacteria</taxon>
        <taxon>Acetobacterales</taxon>
        <taxon>Acetobacteraceae</taxon>
        <taxon>Asaia</taxon>
    </lineage>
</organism>
<name>A0ABQ0Q1G3_9PROT</name>
<dbReference type="InterPro" id="IPR003593">
    <property type="entry name" value="AAA+_ATPase"/>
</dbReference>
<dbReference type="PROSITE" id="PS50893">
    <property type="entry name" value="ABC_TRANSPORTER_2"/>
    <property type="match status" value="2"/>
</dbReference>
<comment type="subcellular location">
    <subcellularLocation>
        <location evidence="1">Cell membrane</location>
        <topology evidence="1">Multi-pass membrane protein</topology>
    </subcellularLocation>
</comment>
<feature type="transmembrane region" description="Helical" evidence="13">
    <location>
        <begin position="620"/>
        <end position="639"/>
    </location>
</feature>
<dbReference type="InterPro" id="IPR017871">
    <property type="entry name" value="ABC_transporter-like_CS"/>
</dbReference>
<gene>
    <name evidence="15" type="ORF">AA0535_1118</name>
</gene>
<evidence type="ECO:0000256" key="8">
    <source>
        <dbReference type="ARBA" id="ARBA00022840"/>
    </source>
</evidence>
<evidence type="ECO:0000256" key="10">
    <source>
        <dbReference type="ARBA" id="ARBA00022989"/>
    </source>
</evidence>
<keyword evidence="11 13" id="KW-0472">Membrane</keyword>
<feature type="transmembrane region" description="Helical" evidence="13">
    <location>
        <begin position="591"/>
        <end position="608"/>
    </location>
</feature>
<evidence type="ECO:0000256" key="1">
    <source>
        <dbReference type="ARBA" id="ARBA00004651"/>
    </source>
</evidence>
<feature type="compositionally biased region" description="Polar residues" evidence="12">
    <location>
        <begin position="914"/>
        <end position="930"/>
    </location>
</feature>
<evidence type="ECO:0000313" key="16">
    <source>
        <dbReference type="Proteomes" id="UP001062776"/>
    </source>
</evidence>
<keyword evidence="3" id="KW-1003">Cell membrane</keyword>
<evidence type="ECO:0000256" key="6">
    <source>
        <dbReference type="ARBA" id="ARBA00022737"/>
    </source>
</evidence>
<keyword evidence="5 13" id="KW-0812">Transmembrane</keyword>
<evidence type="ECO:0000256" key="13">
    <source>
        <dbReference type="SAM" id="Phobius"/>
    </source>
</evidence>
<dbReference type="InterPro" id="IPR050107">
    <property type="entry name" value="ABC_carbohydrate_import_ATPase"/>
</dbReference>
<feature type="region of interest" description="Disordered" evidence="12">
    <location>
        <begin position="901"/>
        <end position="930"/>
    </location>
</feature>
<keyword evidence="7" id="KW-0547">Nucleotide-binding</keyword>
<feature type="domain" description="ABC transporter" evidence="14">
    <location>
        <begin position="40"/>
        <end position="276"/>
    </location>
</feature>
<dbReference type="PANTHER" id="PTHR43790:SF3">
    <property type="entry name" value="D-ALLOSE IMPORT ATP-BINDING PROTEIN ALSA-RELATED"/>
    <property type="match status" value="1"/>
</dbReference>
<feature type="transmembrane region" description="Helical" evidence="13">
    <location>
        <begin position="846"/>
        <end position="865"/>
    </location>
</feature>
<dbReference type="Gene3D" id="3.40.50.300">
    <property type="entry name" value="P-loop containing nucleotide triphosphate hydrolases"/>
    <property type="match status" value="2"/>
</dbReference>
<dbReference type="Pfam" id="PF02653">
    <property type="entry name" value="BPD_transp_2"/>
    <property type="match status" value="1"/>
</dbReference>
<dbReference type="CDD" id="cd06579">
    <property type="entry name" value="TM_PBP1_transp_AraH_like"/>
    <property type="match status" value="1"/>
</dbReference>
<feature type="transmembrane region" description="Helical" evidence="13">
    <location>
        <begin position="672"/>
        <end position="694"/>
    </location>
</feature>
<feature type="transmembrane region" description="Helical" evidence="13">
    <location>
        <begin position="821"/>
        <end position="839"/>
    </location>
</feature>
<keyword evidence="9" id="KW-1278">Translocase</keyword>
<feature type="transmembrane region" description="Helical" evidence="13">
    <location>
        <begin position="871"/>
        <end position="891"/>
    </location>
</feature>
<evidence type="ECO:0000256" key="5">
    <source>
        <dbReference type="ARBA" id="ARBA00022692"/>
    </source>
</evidence>
<keyword evidence="16" id="KW-1185">Reference proteome</keyword>
<evidence type="ECO:0000256" key="2">
    <source>
        <dbReference type="ARBA" id="ARBA00022448"/>
    </source>
</evidence>
<evidence type="ECO:0000256" key="7">
    <source>
        <dbReference type="ARBA" id="ARBA00022741"/>
    </source>
</evidence>
<keyword evidence="6" id="KW-0677">Repeat</keyword>
<feature type="transmembrane region" description="Helical" evidence="13">
    <location>
        <begin position="741"/>
        <end position="761"/>
    </location>
</feature>
<dbReference type="EMBL" id="BAPV01000008">
    <property type="protein sequence ID" value="GBQ86817.1"/>
    <property type="molecule type" value="Genomic_DNA"/>
</dbReference>
<proteinExistence type="predicted"/>
<dbReference type="CDD" id="cd03216">
    <property type="entry name" value="ABC_Carb_Monos_I"/>
    <property type="match status" value="1"/>
</dbReference>
<evidence type="ECO:0000256" key="9">
    <source>
        <dbReference type="ARBA" id="ARBA00022967"/>
    </source>
</evidence>
<dbReference type="InterPro" id="IPR001851">
    <property type="entry name" value="ABC_transp_permease"/>
</dbReference>
<evidence type="ECO:0000256" key="11">
    <source>
        <dbReference type="ARBA" id="ARBA00023136"/>
    </source>
</evidence>
<dbReference type="CDD" id="cd03215">
    <property type="entry name" value="ABC_Carb_Monos_II"/>
    <property type="match status" value="1"/>
</dbReference>
<comment type="caution">
    <text evidence="15">The sequence shown here is derived from an EMBL/GenBank/DDBJ whole genome shotgun (WGS) entry which is preliminary data.</text>
</comment>
<dbReference type="Pfam" id="PF00005">
    <property type="entry name" value="ABC_tran"/>
    <property type="match status" value="2"/>
</dbReference>
<reference evidence="15" key="1">
    <citation type="submission" date="2013-04" db="EMBL/GenBank/DDBJ databases">
        <title>The genome sequencing project of 58 acetic acid bacteria.</title>
        <authorList>
            <person name="Okamoto-Kainuma A."/>
            <person name="Ishikawa M."/>
            <person name="Umino S."/>
            <person name="Koizumi Y."/>
            <person name="Shiwa Y."/>
            <person name="Yoshikawa H."/>
            <person name="Matsutani M."/>
            <person name="Matsushita K."/>
        </authorList>
    </citation>
    <scope>NUCLEOTIDE SEQUENCE</scope>
    <source>
        <strain evidence="15">NRIC 0535</strain>
    </source>
</reference>
<evidence type="ECO:0000256" key="3">
    <source>
        <dbReference type="ARBA" id="ARBA00022475"/>
    </source>
</evidence>
<dbReference type="PANTHER" id="PTHR43790">
    <property type="entry name" value="CARBOHYDRATE TRANSPORT ATP-BINDING PROTEIN MG119-RELATED"/>
    <property type="match status" value="1"/>
</dbReference>
<keyword evidence="8" id="KW-0067">ATP-binding</keyword>
<dbReference type="SMART" id="SM00382">
    <property type="entry name" value="AAA"/>
    <property type="match status" value="2"/>
</dbReference>
<dbReference type="RefSeq" id="WP_264814939.1">
    <property type="nucleotide sequence ID" value="NZ_BAPV01000008.1"/>
</dbReference>
<sequence>MADTAHPAVAPHDAAPSSIHQRAAPLSERHKPEEMPAPAAALSGVSKVFGGVVALAHADFALYPGQVVALLGENGAGKSTCVKMFAGVHRPDTGTVRIGGEDIVLRSPQDALTRGLAVMHQHPGLFPDLTIAENIAIGHMPRTALHTLDRTRIDSEAVRLLRIVGLDAPPDRLLGLLRSSEQQLVEIARALSVDAKVLIMDEPTASLSRGEVEKLFAVVDDLKHHGVAMMFVGHRMEEVYRIADRIVVLRDGRQVGEGAVATIDPDTAVQLMIGRELQNLYPPLSPPGQDEILRVEGLCRQGVFADVSFGLRKGQILGFGGLVGAGRTEVARVLFGIDRASAGHIVLDGREITFASASEAMKAGIAYVSEDRLGQSLVMDFSILDNAALSVLPQTTRNGLVSRDKTLDLVANPLERMRLRFSSYDQPVRTLSGGNQQKVVLAKWLATGPRVLILDEPTQGIDINAKSEVHALIADLARQGMAIILISSDMSELLGMCHDVAVFREGHLSTIMPRELATQEAVLLAATDAGAARPVVLETDLSLPQSRIPATDTEPLAEYAIEDSTAVIAARRDPATNPRPAGRHWLLGRELGLLAAIMAVIIPAALINPRMLQLANIETVGMDLALLMIASAGMMLVMITRNIDLSVASVIGLSAYMAADSLRLFPHMPVALAVMIACLVGAGCGLANGLVVAYGKVPSIVVTLGTLSLYRGVNSLIAGGRQISSEQVPQSWLDMTGGHVLGIPGILVLAALVMAALAFFLKRSATGRELFAVGSNPDGASLIGIRRERLVLMAFIASGLLAGLDGALWASRYAVVDARVAYGYELTVVAAVVVGGTAIRGGVGTITGVILGALLLLAIQNGLTLVRVNPLWLQGVYGLVIVLAIALDAFVSRRATRTVTHRAAQQGPDRKQTPRASSSLPTSAQIGAVS</sequence>
<feature type="transmembrane region" description="Helical" evidence="13">
    <location>
        <begin position="790"/>
        <end position="809"/>
    </location>
</feature>
<evidence type="ECO:0000256" key="12">
    <source>
        <dbReference type="SAM" id="MobiDB-lite"/>
    </source>
</evidence>
<dbReference type="SUPFAM" id="SSF52540">
    <property type="entry name" value="P-loop containing nucleoside triphosphate hydrolases"/>
    <property type="match status" value="2"/>
</dbReference>
<dbReference type="InterPro" id="IPR027417">
    <property type="entry name" value="P-loop_NTPase"/>
</dbReference>
<keyword evidence="4" id="KW-0762">Sugar transport</keyword>
<feature type="domain" description="ABC transporter" evidence="14">
    <location>
        <begin position="287"/>
        <end position="530"/>
    </location>
</feature>
<evidence type="ECO:0000259" key="14">
    <source>
        <dbReference type="PROSITE" id="PS50893"/>
    </source>
</evidence>
<feature type="compositionally biased region" description="Low complexity" evidence="12">
    <location>
        <begin position="1"/>
        <end position="16"/>
    </location>
</feature>
<protein>
    <recommendedName>
        <fullName evidence="14">ABC transporter domain-containing protein</fullName>
    </recommendedName>
</protein>
<evidence type="ECO:0000256" key="4">
    <source>
        <dbReference type="ARBA" id="ARBA00022597"/>
    </source>
</evidence>
<accession>A0ABQ0Q1G3</accession>
<evidence type="ECO:0000313" key="15">
    <source>
        <dbReference type="EMBL" id="GBQ86817.1"/>
    </source>
</evidence>
<keyword evidence="2" id="KW-0813">Transport</keyword>
<dbReference type="Proteomes" id="UP001062776">
    <property type="component" value="Unassembled WGS sequence"/>
</dbReference>